<feature type="region of interest" description="Disordered" evidence="1">
    <location>
        <begin position="39"/>
        <end position="63"/>
    </location>
</feature>
<dbReference type="OrthoDB" id="2140489at2759"/>
<dbReference type="EMBL" id="ML996092">
    <property type="protein sequence ID" value="KAF2148845.1"/>
    <property type="molecule type" value="Genomic_DNA"/>
</dbReference>
<name>A0A9P4MCK4_9PEZI</name>
<dbReference type="Proteomes" id="UP000799439">
    <property type="component" value="Unassembled WGS sequence"/>
</dbReference>
<evidence type="ECO:0000256" key="1">
    <source>
        <dbReference type="SAM" id="MobiDB-lite"/>
    </source>
</evidence>
<evidence type="ECO:0000313" key="2">
    <source>
        <dbReference type="EMBL" id="KAF2148845.1"/>
    </source>
</evidence>
<reference evidence="2" key="1">
    <citation type="journal article" date="2020" name="Stud. Mycol.">
        <title>101 Dothideomycetes genomes: a test case for predicting lifestyles and emergence of pathogens.</title>
        <authorList>
            <person name="Haridas S."/>
            <person name="Albert R."/>
            <person name="Binder M."/>
            <person name="Bloem J."/>
            <person name="Labutti K."/>
            <person name="Salamov A."/>
            <person name="Andreopoulos B."/>
            <person name="Baker S."/>
            <person name="Barry K."/>
            <person name="Bills G."/>
            <person name="Bluhm B."/>
            <person name="Cannon C."/>
            <person name="Castanera R."/>
            <person name="Culley D."/>
            <person name="Daum C."/>
            <person name="Ezra D."/>
            <person name="Gonzalez J."/>
            <person name="Henrissat B."/>
            <person name="Kuo A."/>
            <person name="Liang C."/>
            <person name="Lipzen A."/>
            <person name="Lutzoni F."/>
            <person name="Magnuson J."/>
            <person name="Mondo S."/>
            <person name="Nolan M."/>
            <person name="Ohm R."/>
            <person name="Pangilinan J."/>
            <person name="Park H.-J."/>
            <person name="Ramirez L."/>
            <person name="Alfaro M."/>
            <person name="Sun H."/>
            <person name="Tritt A."/>
            <person name="Yoshinaga Y."/>
            <person name="Zwiers L.-H."/>
            <person name="Turgeon B."/>
            <person name="Goodwin S."/>
            <person name="Spatafora J."/>
            <person name="Crous P."/>
            <person name="Grigoriev I."/>
        </authorList>
    </citation>
    <scope>NUCLEOTIDE SEQUENCE</scope>
    <source>
        <strain evidence="2">CBS 260.36</strain>
    </source>
</reference>
<dbReference type="PANTHER" id="PTHR36986:SF1">
    <property type="entry name" value="UPF0643 PROTEIN PB2B2.08"/>
    <property type="match status" value="1"/>
</dbReference>
<dbReference type="PANTHER" id="PTHR36986">
    <property type="entry name" value="UPF0643 PROTEIN PB2B2.08"/>
    <property type="match status" value="1"/>
</dbReference>
<proteinExistence type="predicted"/>
<organism evidence="2 3">
    <name type="scientific">Myriangium duriaei CBS 260.36</name>
    <dbReference type="NCBI Taxonomy" id="1168546"/>
    <lineage>
        <taxon>Eukaryota</taxon>
        <taxon>Fungi</taxon>
        <taxon>Dikarya</taxon>
        <taxon>Ascomycota</taxon>
        <taxon>Pezizomycotina</taxon>
        <taxon>Dothideomycetes</taxon>
        <taxon>Dothideomycetidae</taxon>
        <taxon>Myriangiales</taxon>
        <taxon>Myriangiaceae</taxon>
        <taxon>Myriangium</taxon>
    </lineage>
</organism>
<comment type="caution">
    <text evidence="2">The sequence shown here is derived from an EMBL/GenBank/DDBJ whole genome shotgun (WGS) entry which is preliminary data.</text>
</comment>
<dbReference type="AlphaFoldDB" id="A0A9P4MCK4"/>
<gene>
    <name evidence="2" type="ORF">K461DRAFT_324308</name>
</gene>
<accession>A0A9P4MCK4</accession>
<evidence type="ECO:0000313" key="3">
    <source>
        <dbReference type="Proteomes" id="UP000799439"/>
    </source>
</evidence>
<keyword evidence="3" id="KW-1185">Reference proteome</keyword>
<sequence>MATAAVLPPQSAFQSADFNARTKFVSDTLTGSSVEKTNLDDEDISSIPPIMSRLPRDPSSNDEDLDQELDYIVSETQGDNPRPVLYTISHLPNIDPASIAVWRTLHNLRPLTTDYAGDFGNDSPQTPNGCPFSRTARRNSRKSVDLTVCPFSKSSTATRTSLDLIRSVFNWTELSMPADVEATFYGVIFRSKRRAGSDTIDLYQADKLSHEEAVTSGGLLMYWYGIPDSRTGNNLATCIWTSREHAKVASRLPTHKMAAKLAQDAYQSFELSRYAVVKRKGETGVHIQP</sequence>
<protein>
    <submittedName>
        <fullName evidence="2">Uncharacterized protein</fullName>
    </submittedName>
</protein>